<keyword evidence="4" id="KW-0630">Potassium</keyword>
<feature type="domain" description="RCK C-terminal" evidence="10">
    <location>
        <begin position="574"/>
        <end position="659"/>
    </location>
</feature>
<evidence type="ECO:0000256" key="3">
    <source>
        <dbReference type="ARBA" id="ARBA00022448"/>
    </source>
</evidence>
<dbReference type="Proteomes" id="UP000798808">
    <property type="component" value="Unassembled WGS sequence"/>
</dbReference>
<dbReference type="InterPro" id="IPR036291">
    <property type="entry name" value="NAD(P)-bd_dom_sf"/>
</dbReference>
<feature type="transmembrane region" description="Helical" evidence="8">
    <location>
        <begin position="55"/>
        <end position="74"/>
    </location>
</feature>
<accession>A0ABW9RSQ5</accession>
<keyword evidence="4" id="KW-0633">Potassium transport</keyword>
<feature type="transmembrane region" description="Helical" evidence="8">
    <location>
        <begin position="147"/>
        <end position="170"/>
    </location>
</feature>
<dbReference type="Gene3D" id="3.40.50.720">
    <property type="entry name" value="NAD(P)-binding Rossmann-like Domain"/>
    <property type="match status" value="1"/>
</dbReference>
<evidence type="ECO:0000313" key="12">
    <source>
        <dbReference type="Proteomes" id="UP000798808"/>
    </source>
</evidence>
<evidence type="ECO:0000256" key="8">
    <source>
        <dbReference type="SAM" id="Phobius"/>
    </source>
</evidence>
<protein>
    <submittedName>
        <fullName evidence="11">Potassium transporter KefB</fullName>
    </submittedName>
</protein>
<organism evidence="11 12">
    <name type="scientific">Fulvivirga kasyanovii</name>
    <dbReference type="NCBI Taxonomy" id="396812"/>
    <lineage>
        <taxon>Bacteria</taxon>
        <taxon>Pseudomonadati</taxon>
        <taxon>Bacteroidota</taxon>
        <taxon>Cytophagia</taxon>
        <taxon>Cytophagales</taxon>
        <taxon>Fulvivirgaceae</taxon>
        <taxon>Fulvivirga</taxon>
    </lineage>
</organism>
<dbReference type="Gene3D" id="1.20.1530.20">
    <property type="match status" value="1"/>
</dbReference>
<keyword evidence="5 8" id="KW-0812">Transmembrane</keyword>
<feature type="transmembrane region" description="Helical" evidence="8">
    <location>
        <begin position="270"/>
        <end position="289"/>
    </location>
</feature>
<dbReference type="Pfam" id="PF00999">
    <property type="entry name" value="Na_H_Exchanger"/>
    <property type="match status" value="1"/>
</dbReference>
<feature type="transmembrane region" description="Helical" evidence="8">
    <location>
        <begin position="86"/>
        <end position="109"/>
    </location>
</feature>
<dbReference type="InterPro" id="IPR003148">
    <property type="entry name" value="RCK_N"/>
</dbReference>
<reference evidence="11 12" key="1">
    <citation type="submission" date="2019-02" db="EMBL/GenBank/DDBJ databases">
        <authorList>
            <person name="Goldberg S.R."/>
            <person name="Haltli B.A."/>
            <person name="Correa H."/>
            <person name="Russell K.G."/>
        </authorList>
    </citation>
    <scope>NUCLEOTIDE SEQUENCE [LARGE SCALE GENOMIC DNA]</scope>
    <source>
        <strain evidence="11 12">JCM 16186</strain>
    </source>
</reference>
<name>A0ABW9RSQ5_9BACT</name>
<dbReference type="PANTHER" id="PTHR42751">
    <property type="entry name" value="SODIUM/HYDROGEN EXCHANGER FAMILY/TRKA DOMAIN PROTEIN"/>
    <property type="match status" value="1"/>
</dbReference>
<keyword evidence="6 8" id="KW-1133">Transmembrane helix</keyword>
<evidence type="ECO:0000256" key="7">
    <source>
        <dbReference type="ARBA" id="ARBA00023136"/>
    </source>
</evidence>
<evidence type="ECO:0000313" key="11">
    <source>
        <dbReference type="EMBL" id="MTI27076.1"/>
    </source>
</evidence>
<dbReference type="RefSeq" id="WP_155174080.1">
    <property type="nucleotide sequence ID" value="NZ_BAAAFL010000029.1"/>
</dbReference>
<proteinExistence type="inferred from homology"/>
<feature type="transmembrane region" description="Helical" evidence="8">
    <location>
        <begin position="176"/>
        <end position="196"/>
    </location>
</feature>
<dbReference type="PROSITE" id="PS51202">
    <property type="entry name" value="RCK_C"/>
    <property type="match status" value="1"/>
</dbReference>
<evidence type="ECO:0000256" key="1">
    <source>
        <dbReference type="ARBA" id="ARBA00004141"/>
    </source>
</evidence>
<feature type="transmembrane region" description="Helical" evidence="8">
    <location>
        <begin position="30"/>
        <end position="49"/>
    </location>
</feature>
<dbReference type="Pfam" id="PF02254">
    <property type="entry name" value="TrkA_N"/>
    <property type="match status" value="1"/>
</dbReference>
<evidence type="ECO:0000256" key="4">
    <source>
        <dbReference type="ARBA" id="ARBA00022538"/>
    </source>
</evidence>
<feature type="transmembrane region" description="Helical" evidence="8">
    <location>
        <begin position="6"/>
        <end position="23"/>
    </location>
</feature>
<feature type="transmembrane region" description="Helical" evidence="8">
    <location>
        <begin position="115"/>
        <end position="135"/>
    </location>
</feature>
<dbReference type="Gene3D" id="3.30.70.1450">
    <property type="entry name" value="Regulator of K+ conductance, C-terminal domain"/>
    <property type="match status" value="1"/>
</dbReference>
<comment type="subcellular location">
    <subcellularLocation>
        <location evidence="1">Membrane</location>
        <topology evidence="1">Multi-pass membrane protein</topology>
    </subcellularLocation>
</comment>
<feature type="transmembrane region" description="Helical" evidence="8">
    <location>
        <begin position="296"/>
        <end position="317"/>
    </location>
</feature>
<sequence length="659" mass="72379">MEIPLLQDIIVILGLSVVVILIFQRLKLPTILGFLITGVVAGPHGLSLVEASHEVEILSEIGVILLLFIIGLEFSLKSLAAIKKAVFLGGSFQVFVTIAVASLIAYLMNYSLTKAIFIGFLFSLSSTAIVLNLLQSRSEINSPHGKISLAILIFQDIIVVPMMLLAPILSGKTDDVAFTLLSLALKTLLVIGLVILAARYIFPRLLYEVAKTRSRELFILTIVVSCFAVAWLTSSIGLSLALGAFIAGLIISESEYSHQATSQVLPFREIFTSFFFVSIGMLLDVTFFFQHLLPILGFTVVVFLVKGLIATLAGAALKYPPRVSILTGLALFQVGEFAFILSKVGIENGLIDPETNQYFLSISILSMGITPLVFMASGSIINLFSSTQLSRGLAKFNYWNDVEGNPDVEKAMKDHIVIIGYGINGRNVAAVAKRANIPYVIIEMNAETVKTEKAKGEPILFGDAISPFILEHVDIWSARVAVIAISDPAASKKIVTAIRDICKTVYIILRTRYETEVEGILRLGADEVISEEFETSIEIFTRVLNKYLVPEEEVENFVGEIRSDNYQMLRPKGTSAASLHIPNLRISSLSVKQSDNDVVGRTLEESDIRHKFGITVIAIQRNGDFLVDITRETQVLQDDIIFIMGTPQSISEFNKQVRL</sequence>
<keyword evidence="7 8" id="KW-0472">Membrane</keyword>
<feature type="domain" description="RCK N-terminal" evidence="9">
    <location>
        <begin position="413"/>
        <end position="530"/>
    </location>
</feature>
<evidence type="ECO:0000256" key="5">
    <source>
        <dbReference type="ARBA" id="ARBA00022692"/>
    </source>
</evidence>
<keyword evidence="4" id="KW-0406">Ion transport</keyword>
<dbReference type="EMBL" id="SMLW01000611">
    <property type="protein sequence ID" value="MTI27076.1"/>
    <property type="molecule type" value="Genomic_DNA"/>
</dbReference>
<feature type="transmembrane region" description="Helical" evidence="8">
    <location>
        <begin position="323"/>
        <end position="346"/>
    </location>
</feature>
<evidence type="ECO:0000256" key="6">
    <source>
        <dbReference type="ARBA" id="ARBA00022989"/>
    </source>
</evidence>
<evidence type="ECO:0000259" key="9">
    <source>
        <dbReference type="PROSITE" id="PS51201"/>
    </source>
</evidence>
<comment type="caution">
    <text evidence="11">The sequence shown here is derived from an EMBL/GenBank/DDBJ whole genome shotgun (WGS) entry which is preliminary data.</text>
</comment>
<dbReference type="InterPro" id="IPR036721">
    <property type="entry name" value="RCK_C_sf"/>
</dbReference>
<comment type="similarity">
    <text evidence="2">Belongs to the monovalent cation:proton antiporter 2 (CPA2) transporter (TC 2.A.37) family.</text>
</comment>
<dbReference type="SUPFAM" id="SSF51735">
    <property type="entry name" value="NAD(P)-binding Rossmann-fold domains"/>
    <property type="match status" value="1"/>
</dbReference>
<dbReference type="InterPro" id="IPR006153">
    <property type="entry name" value="Cation/H_exchanger_TM"/>
</dbReference>
<evidence type="ECO:0000259" key="10">
    <source>
        <dbReference type="PROSITE" id="PS51202"/>
    </source>
</evidence>
<keyword evidence="3" id="KW-0813">Transport</keyword>
<feature type="transmembrane region" description="Helical" evidence="8">
    <location>
        <begin position="217"/>
        <end position="250"/>
    </location>
</feature>
<dbReference type="SUPFAM" id="SSF116726">
    <property type="entry name" value="TrkA C-terminal domain-like"/>
    <property type="match status" value="1"/>
</dbReference>
<keyword evidence="12" id="KW-1185">Reference proteome</keyword>
<dbReference type="InterPro" id="IPR038770">
    <property type="entry name" value="Na+/solute_symporter_sf"/>
</dbReference>
<dbReference type="PANTHER" id="PTHR42751:SF3">
    <property type="entry name" value="SODIUM_GLUTAMATE SYMPORTER"/>
    <property type="match status" value="1"/>
</dbReference>
<feature type="transmembrane region" description="Helical" evidence="8">
    <location>
        <begin position="358"/>
        <end position="381"/>
    </location>
</feature>
<dbReference type="Pfam" id="PF02080">
    <property type="entry name" value="TrkA_C"/>
    <property type="match status" value="1"/>
</dbReference>
<evidence type="ECO:0000256" key="2">
    <source>
        <dbReference type="ARBA" id="ARBA00005551"/>
    </source>
</evidence>
<dbReference type="PROSITE" id="PS51201">
    <property type="entry name" value="RCK_N"/>
    <property type="match status" value="1"/>
</dbReference>
<gene>
    <name evidence="11" type="ORF">E1163_19120</name>
</gene>
<dbReference type="InterPro" id="IPR006037">
    <property type="entry name" value="RCK_C"/>
</dbReference>